<feature type="domain" description="ParB-like N-terminal" evidence="1">
    <location>
        <begin position="49"/>
        <end position="100"/>
    </location>
</feature>
<sequence length="341" mass="39920">MVKKTSEDYFEKTIPIKDITLDLENPRYHEKLIQTGKKKWTDEMLQEIIEDEDISDILPSIKASGVREPIWIFEKGNGKYEVLEGSRRLVVLRGLVRDKVDPPNSNISYDKVKCHIYPKNTDPRFIDAQRVILQTGKKKWGPFNEASAIYKLVHTDRYTTEEVAKMMRSSVGSVNKELENYKHYVDFTKFIKKDKVQGIEDPRKYLYFQRASAYVRDRFFGTLKEKEKFFKLITPNKHGETRIRSVSLKGGLYDFNKFAQNEIILQKFLKNDRMTIEDALDEYHGTSINDLMPWIKKLKDVAKGINNIDDDDLEKLKKETAIMNQIKRVYLGSKSIIESTK</sequence>
<dbReference type="InterPro" id="IPR003115">
    <property type="entry name" value="ParB_N"/>
</dbReference>
<gene>
    <name evidence="2" type="ORF">NZNM25_07640</name>
</gene>
<dbReference type="InterPro" id="IPR036086">
    <property type="entry name" value="ParB/Sulfiredoxin_sf"/>
</dbReference>
<reference evidence="2 3" key="1">
    <citation type="submission" date="2018-05" db="EMBL/GenBank/DDBJ databases">
        <title>genome sequencing of Nitrosopumilus sp. NM25.</title>
        <authorList>
            <person name="Mori K."/>
            <person name="Nakagawa T."/>
        </authorList>
    </citation>
    <scope>NUCLEOTIDE SEQUENCE [LARGE SCALE GENOMIC DNA]</scope>
    <source>
        <strain evidence="2 3">NM25</strain>
    </source>
</reference>
<dbReference type="AlphaFoldDB" id="A0A2S2KQN5"/>
<protein>
    <recommendedName>
        <fullName evidence="1">ParB-like N-terminal domain-containing protein</fullName>
    </recommendedName>
</protein>
<proteinExistence type="predicted"/>
<dbReference type="RefSeq" id="WP_109876624.1">
    <property type="nucleotide sequence ID" value="NZ_AP026695.1"/>
</dbReference>
<dbReference type="CDD" id="cd16387">
    <property type="entry name" value="ParB_N_Srx"/>
    <property type="match status" value="1"/>
</dbReference>
<organism evidence="2 3">
    <name type="scientific">Nitrosopumilus zosterae</name>
    <dbReference type="NCBI Taxonomy" id="718286"/>
    <lineage>
        <taxon>Archaea</taxon>
        <taxon>Nitrososphaerota</taxon>
        <taxon>Nitrososphaeria</taxon>
        <taxon>Nitrosopumilales</taxon>
        <taxon>Nitrosopumilaceae</taxon>
        <taxon>Nitrosopumilus</taxon>
    </lineage>
</organism>
<dbReference type="Proteomes" id="UP000245829">
    <property type="component" value="Unassembled WGS sequence"/>
</dbReference>
<name>A0A2S2KQN5_9ARCH</name>
<dbReference type="EMBL" id="BGKI01000004">
    <property type="protein sequence ID" value="GBH33973.1"/>
    <property type="molecule type" value="Genomic_DNA"/>
</dbReference>
<comment type="caution">
    <text evidence="2">The sequence shown here is derived from an EMBL/GenBank/DDBJ whole genome shotgun (WGS) entry which is preliminary data.</text>
</comment>
<accession>A0A2S2KQN5</accession>
<dbReference type="Pfam" id="PF02195">
    <property type="entry name" value="ParB_N"/>
    <property type="match status" value="1"/>
</dbReference>
<dbReference type="SUPFAM" id="SSF110849">
    <property type="entry name" value="ParB/Sulfiredoxin"/>
    <property type="match status" value="1"/>
</dbReference>
<keyword evidence="3" id="KW-1185">Reference proteome</keyword>
<dbReference type="Gene3D" id="3.90.1530.10">
    <property type="entry name" value="Conserved hypothetical protein from pyrococcus furiosus pfu- 392566-001, ParB domain"/>
    <property type="match status" value="1"/>
</dbReference>
<evidence type="ECO:0000259" key="1">
    <source>
        <dbReference type="Pfam" id="PF02195"/>
    </source>
</evidence>
<evidence type="ECO:0000313" key="3">
    <source>
        <dbReference type="Proteomes" id="UP000245829"/>
    </source>
</evidence>
<dbReference type="GeneID" id="76208912"/>
<evidence type="ECO:0000313" key="2">
    <source>
        <dbReference type="EMBL" id="GBH33973.1"/>
    </source>
</evidence>